<dbReference type="Gene3D" id="3.40.50.720">
    <property type="entry name" value="NAD(P)-binding Rossmann-like Domain"/>
    <property type="match status" value="1"/>
</dbReference>
<evidence type="ECO:0000313" key="2">
    <source>
        <dbReference type="EMBL" id="GGY01635.1"/>
    </source>
</evidence>
<dbReference type="InterPro" id="IPR001509">
    <property type="entry name" value="Epimerase_deHydtase"/>
</dbReference>
<keyword evidence="3" id="KW-1185">Reference proteome</keyword>
<dbReference type="Proteomes" id="UP000653056">
    <property type="component" value="Unassembled WGS sequence"/>
</dbReference>
<dbReference type="PANTHER" id="PTHR48079:SF6">
    <property type="entry name" value="NAD(P)-BINDING DOMAIN-CONTAINING PROTEIN-RELATED"/>
    <property type="match status" value="1"/>
</dbReference>
<name>A0ABQ2Z141_9GAMM</name>
<sequence length="336" mass="35777">MNDSPASSFRSLVTGGSGFIGGHLVALLRQQGDSVRILDLEPPLAPLDGVEFIQCSVTDAARVAAAMAGVERVFHLAALSGLWARAKSDFMRVNCEGTRTLFAAAAQAGVDTVVYCSTEAILKPGNPPGAIVDEDIEPRLEAMPGPYCRAKLLGEREAFAAASRGQCVVVVNPTVPLGPGDRYLTPPARMLLGFLNGTYPAYLDTTLNLVDVRDVAAGHIRAAERGVSGRRYVLGGADVPMATLLTTLQRLSGCPMPRRRVPYWLALAMGAMGEFIADHMTHRPPTAPLAGVRLAGMPVRFDSTRARTELGMDFRPLEHSVADAIADFRARGLLGT</sequence>
<evidence type="ECO:0000313" key="3">
    <source>
        <dbReference type="Proteomes" id="UP000653056"/>
    </source>
</evidence>
<dbReference type="RefSeq" id="WP_189470939.1">
    <property type="nucleotide sequence ID" value="NZ_BMXS01000018.1"/>
</dbReference>
<dbReference type="InterPro" id="IPR036291">
    <property type="entry name" value="NAD(P)-bd_dom_sf"/>
</dbReference>
<organism evidence="2 3">
    <name type="scientific">Litchfieldella qijiaojingensis</name>
    <dbReference type="NCBI Taxonomy" id="980347"/>
    <lineage>
        <taxon>Bacteria</taxon>
        <taxon>Pseudomonadati</taxon>
        <taxon>Pseudomonadota</taxon>
        <taxon>Gammaproteobacteria</taxon>
        <taxon>Oceanospirillales</taxon>
        <taxon>Halomonadaceae</taxon>
        <taxon>Litchfieldella</taxon>
    </lineage>
</organism>
<dbReference type="SUPFAM" id="SSF51735">
    <property type="entry name" value="NAD(P)-binding Rossmann-fold domains"/>
    <property type="match status" value="1"/>
</dbReference>
<dbReference type="InterPro" id="IPR051783">
    <property type="entry name" value="NAD(P)-dependent_oxidoreduct"/>
</dbReference>
<dbReference type="EMBL" id="BMXS01000018">
    <property type="protein sequence ID" value="GGY01635.1"/>
    <property type="molecule type" value="Genomic_DNA"/>
</dbReference>
<comment type="caution">
    <text evidence="2">The sequence shown here is derived from an EMBL/GenBank/DDBJ whole genome shotgun (WGS) entry which is preliminary data.</text>
</comment>
<dbReference type="PANTHER" id="PTHR48079">
    <property type="entry name" value="PROTEIN YEEZ"/>
    <property type="match status" value="1"/>
</dbReference>
<dbReference type="Pfam" id="PF01370">
    <property type="entry name" value="Epimerase"/>
    <property type="match status" value="1"/>
</dbReference>
<accession>A0ABQ2Z141</accession>
<proteinExistence type="predicted"/>
<feature type="domain" description="NAD-dependent epimerase/dehydratase" evidence="1">
    <location>
        <begin position="12"/>
        <end position="235"/>
    </location>
</feature>
<gene>
    <name evidence="2" type="ORF">GCM10007160_31960</name>
</gene>
<protein>
    <submittedName>
        <fullName evidence="2">Dihydroflavonol-4-reductase</fullName>
    </submittedName>
</protein>
<evidence type="ECO:0000259" key="1">
    <source>
        <dbReference type="Pfam" id="PF01370"/>
    </source>
</evidence>
<reference evidence="3" key="1">
    <citation type="journal article" date="2019" name="Int. J. Syst. Evol. Microbiol.">
        <title>The Global Catalogue of Microorganisms (GCM) 10K type strain sequencing project: providing services to taxonomists for standard genome sequencing and annotation.</title>
        <authorList>
            <consortium name="The Broad Institute Genomics Platform"/>
            <consortium name="The Broad Institute Genome Sequencing Center for Infectious Disease"/>
            <person name="Wu L."/>
            <person name="Ma J."/>
        </authorList>
    </citation>
    <scope>NUCLEOTIDE SEQUENCE [LARGE SCALE GENOMIC DNA]</scope>
    <source>
        <strain evidence="3">KCTC 22228</strain>
    </source>
</reference>